<dbReference type="OrthoDB" id="10257492at2759"/>
<dbReference type="WBParaSite" id="TCLT_0000135801-mRNA-1">
    <property type="protein sequence ID" value="TCLT_0000135801-mRNA-1"/>
    <property type="gene ID" value="TCLT_0000135801"/>
</dbReference>
<dbReference type="Proteomes" id="UP000276776">
    <property type="component" value="Unassembled WGS sequence"/>
</dbReference>
<comment type="cofactor">
    <cofactor evidence="1">
        <name>Mg(2+)</name>
        <dbReference type="ChEBI" id="CHEBI:18420"/>
    </cofactor>
</comment>
<dbReference type="SFLD" id="SFLDS00005">
    <property type="entry name" value="Isoprenoid_Synthase_Type_I"/>
    <property type="match status" value="1"/>
</dbReference>
<evidence type="ECO:0000313" key="10">
    <source>
        <dbReference type="WBParaSite" id="TCLT_0000135801-mRNA-1"/>
    </source>
</evidence>
<organism evidence="10">
    <name type="scientific">Thelazia callipaeda</name>
    <name type="common">Oriental eyeworm</name>
    <name type="synonym">Parasitic nematode</name>
    <dbReference type="NCBI Taxonomy" id="103827"/>
    <lineage>
        <taxon>Eukaryota</taxon>
        <taxon>Metazoa</taxon>
        <taxon>Ecdysozoa</taxon>
        <taxon>Nematoda</taxon>
        <taxon>Chromadorea</taxon>
        <taxon>Rhabditida</taxon>
        <taxon>Spirurina</taxon>
        <taxon>Spiruromorpha</taxon>
        <taxon>Thelazioidea</taxon>
        <taxon>Thelaziidae</taxon>
        <taxon>Thelazia</taxon>
    </lineage>
</organism>
<dbReference type="GO" id="GO:0045337">
    <property type="term" value="P:farnesyl diphosphate biosynthetic process"/>
    <property type="evidence" value="ECO:0007669"/>
    <property type="project" value="TreeGrafter"/>
</dbReference>
<dbReference type="EMBL" id="UYYF01000167">
    <property type="protein sequence ID" value="VDM96757.1"/>
    <property type="molecule type" value="Genomic_DNA"/>
</dbReference>
<dbReference type="SUPFAM" id="SSF48576">
    <property type="entry name" value="Terpenoid synthases"/>
    <property type="match status" value="1"/>
</dbReference>
<dbReference type="CDD" id="cd00685">
    <property type="entry name" value="Trans_IPPS_HT"/>
    <property type="match status" value="1"/>
</dbReference>
<dbReference type="AlphaFoldDB" id="A0A0N5CMH7"/>
<sequence length="335" mass="38545">MSKKRILDAIRGVKDIAELRFVAGLEDHEMKCVKDRIDKLFEHSVYHGKCKRSMLLVTAYEALGGGQNEKQLQLVSNIAACLELLQTFFLIEDDIMDEGVSRRGKPCWHRLEEIGMNAINDGLLLDSMVSYTLRNSQIPQLVKDAFDEARRVTVIGQMLDCDTKRIEDCTWQRYRTITQRKTSHYTYYTPLQIAALLTAQLSIIQPLKRIAYQLGYLFQSKDDYMDCFVDESITGKVGSDLKEAKCTWVTCKAMEKLYDQPNLLKDFQDNFGKSSATSEQKLKQILADLQIEGDFHLFRERYGTAIMDDIDHFPMIDLRPVLRKSTIDLLNTNLS</sequence>
<keyword evidence="2 7" id="KW-0808">Transferase</keyword>
<evidence type="ECO:0000256" key="3">
    <source>
        <dbReference type="ARBA" id="ARBA00022723"/>
    </source>
</evidence>
<name>A0A0N5CMH7_THECL</name>
<dbReference type="PANTHER" id="PTHR11525:SF0">
    <property type="entry name" value="FARNESYL PYROPHOSPHATE SYNTHASE"/>
    <property type="match status" value="1"/>
</dbReference>
<evidence type="ECO:0000313" key="8">
    <source>
        <dbReference type="EMBL" id="VDM96757.1"/>
    </source>
</evidence>
<dbReference type="InterPro" id="IPR000092">
    <property type="entry name" value="Polyprenyl_synt"/>
</dbReference>
<dbReference type="Gene3D" id="1.10.600.10">
    <property type="entry name" value="Farnesyl Diphosphate Synthase"/>
    <property type="match status" value="1"/>
</dbReference>
<dbReference type="InterPro" id="IPR033749">
    <property type="entry name" value="Polyprenyl_synt_CS"/>
</dbReference>
<dbReference type="PANTHER" id="PTHR11525">
    <property type="entry name" value="FARNESYL-PYROPHOSPHATE SYNTHETASE"/>
    <property type="match status" value="1"/>
</dbReference>
<dbReference type="InterPro" id="IPR039702">
    <property type="entry name" value="FPS1-like"/>
</dbReference>
<dbReference type="Pfam" id="PF00348">
    <property type="entry name" value="polyprenyl_synt"/>
    <property type="match status" value="1"/>
</dbReference>
<dbReference type="GO" id="GO:0046872">
    <property type="term" value="F:metal ion binding"/>
    <property type="evidence" value="ECO:0007669"/>
    <property type="project" value="UniProtKB-KW"/>
</dbReference>
<dbReference type="PROSITE" id="PS00723">
    <property type="entry name" value="POLYPRENYL_SYNTHASE_1"/>
    <property type="match status" value="1"/>
</dbReference>
<dbReference type="OMA" id="EDCTWQR"/>
<dbReference type="InterPro" id="IPR008949">
    <property type="entry name" value="Isoprenoid_synthase_dom_sf"/>
</dbReference>
<keyword evidence="9" id="KW-1185">Reference proteome</keyword>
<dbReference type="STRING" id="103827.A0A0N5CMH7"/>
<accession>A0A0N5CMH7</accession>
<comment type="pathway">
    <text evidence="5">Pheromone biosynthesis.</text>
</comment>
<proteinExistence type="inferred from homology"/>
<dbReference type="GO" id="GO:0004161">
    <property type="term" value="F:dimethylallyltranstransferase activity"/>
    <property type="evidence" value="ECO:0007669"/>
    <property type="project" value="TreeGrafter"/>
</dbReference>
<protein>
    <recommendedName>
        <fullName evidence="6">Farnesyl pyrophosphate synthase</fullName>
    </recommendedName>
</protein>
<evidence type="ECO:0000256" key="1">
    <source>
        <dbReference type="ARBA" id="ARBA00001946"/>
    </source>
</evidence>
<evidence type="ECO:0000256" key="2">
    <source>
        <dbReference type="ARBA" id="ARBA00022679"/>
    </source>
</evidence>
<keyword evidence="3" id="KW-0479">Metal-binding</keyword>
<comment type="similarity">
    <text evidence="7">Belongs to the FPP/GGPP synthase family.</text>
</comment>
<evidence type="ECO:0000256" key="7">
    <source>
        <dbReference type="RuleBase" id="RU004466"/>
    </source>
</evidence>
<dbReference type="GO" id="GO:0042811">
    <property type="term" value="P:pheromone biosynthetic process"/>
    <property type="evidence" value="ECO:0007669"/>
    <property type="project" value="UniProtKB-ARBA"/>
</dbReference>
<reference evidence="8 9" key="2">
    <citation type="submission" date="2018-11" db="EMBL/GenBank/DDBJ databases">
        <authorList>
            <consortium name="Pathogen Informatics"/>
        </authorList>
    </citation>
    <scope>NUCLEOTIDE SEQUENCE [LARGE SCALE GENOMIC DNA]</scope>
</reference>
<evidence type="ECO:0000256" key="5">
    <source>
        <dbReference type="ARBA" id="ARBA00033740"/>
    </source>
</evidence>
<dbReference type="GO" id="GO:0005737">
    <property type="term" value="C:cytoplasm"/>
    <property type="evidence" value="ECO:0007669"/>
    <property type="project" value="TreeGrafter"/>
</dbReference>
<dbReference type="GO" id="GO:0004337">
    <property type="term" value="F:(2E,6E)-farnesyl diphosphate synthase activity"/>
    <property type="evidence" value="ECO:0007669"/>
    <property type="project" value="TreeGrafter"/>
</dbReference>
<evidence type="ECO:0000256" key="6">
    <source>
        <dbReference type="ARBA" id="ARBA00034546"/>
    </source>
</evidence>
<reference evidence="10" key="1">
    <citation type="submission" date="2017-02" db="UniProtKB">
        <authorList>
            <consortium name="WormBaseParasite"/>
        </authorList>
    </citation>
    <scope>IDENTIFICATION</scope>
</reference>
<gene>
    <name evidence="8" type="ORF">TCLT_LOCUS1359</name>
</gene>
<evidence type="ECO:0000313" key="9">
    <source>
        <dbReference type="Proteomes" id="UP000276776"/>
    </source>
</evidence>
<evidence type="ECO:0000256" key="4">
    <source>
        <dbReference type="ARBA" id="ARBA00022842"/>
    </source>
</evidence>
<keyword evidence="4" id="KW-0460">Magnesium</keyword>